<keyword evidence="4" id="KW-1185">Reference proteome</keyword>
<evidence type="ECO:0000256" key="2">
    <source>
        <dbReference type="SAM" id="SignalP"/>
    </source>
</evidence>
<dbReference type="EMBL" id="JAACXV010013919">
    <property type="protein sequence ID" value="KAF7271670.1"/>
    <property type="molecule type" value="Genomic_DNA"/>
</dbReference>
<sequence>MTSTLTLLSCIVFCAVFFNLSTCSLTTNFENNLDLNSFKPDQDKESSMLFRPKIHRKKRLEKQDVEKLIELLETLESQGLVEDYPWTLTTVEESNDLDKRSHTHNFTPRLGRNLEESHLSDDEGVIERSPPFSPRLGRRLKNQYSPRLGRDDGMVYL</sequence>
<protein>
    <submittedName>
        <fullName evidence="3">Uncharacterized protein</fullName>
    </submittedName>
</protein>
<reference evidence="3" key="1">
    <citation type="submission" date="2020-08" db="EMBL/GenBank/DDBJ databases">
        <title>Genome sequencing and assembly of the red palm weevil Rhynchophorus ferrugineus.</title>
        <authorList>
            <person name="Dias G.B."/>
            <person name="Bergman C.M."/>
            <person name="Manee M."/>
        </authorList>
    </citation>
    <scope>NUCLEOTIDE SEQUENCE</scope>
    <source>
        <strain evidence="3">AA-2017</strain>
        <tissue evidence="3">Whole larva</tissue>
    </source>
</reference>
<keyword evidence="2" id="KW-0732">Signal</keyword>
<evidence type="ECO:0000313" key="4">
    <source>
        <dbReference type="Proteomes" id="UP000625711"/>
    </source>
</evidence>
<feature type="signal peptide" evidence="2">
    <location>
        <begin position="1"/>
        <end position="26"/>
    </location>
</feature>
<organism evidence="3 4">
    <name type="scientific">Rhynchophorus ferrugineus</name>
    <name type="common">Red palm weevil</name>
    <name type="synonym">Curculio ferrugineus</name>
    <dbReference type="NCBI Taxonomy" id="354439"/>
    <lineage>
        <taxon>Eukaryota</taxon>
        <taxon>Metazoa</taxon>
        <taxon>Ecdysozoa</taxon>
        <taxon>Arthropoda</taxon>
        <taxon>Hexapoda</taxon>
        <taxon>Insecta</taxon>
        <taxon>Pterygota</taxon>
        <taxon>Neoptera</taxon>
        <taxon>Endopterygota</taxon>
        <taxon>Coleoptera</taxon>
        <taxon>Polyphaga</taxon>
        <taxon>Cucujiformia</taxon>
        <taxon>Curculionidae</taxon>
        <taxon>Dryophthorinae</taxon>
        <taxon>Rhynchophorus</taxon>
    </lineage>
</organism>
<accession>A0A834HZP2</accession>
<feature type="compositionally biased region" description="Basic and acidic residues" evidence="1">
    <location>
        <begin position="112"/>
        <end position="121"/>
    </location>
</feature>
<feature type="region of interest" description="Disordered" evidence="1">
    <location>
        <begin position="108"/>
        <end position="145"/>
    </location>
</feature>
<evidence type="ECO:0000313" key="3">
    <source>
        <dbReference type="EMBL" id="KAF7271670.1"/>
    </source>
</evidence>
<feature type="chain" id="PRO_5032396370" evidence="2">
    <location>
        <begin position="27"/>
        <end position="157"/>
    </location>
</feature>
<gene>
    <name evidence="3" type="ORF">GWI33_015467</name>
</gene>
<dbReference type="Proteomes" id="UP000625711">
    <property type="component" value="Unassembled WGS sequence"/>
</dbReference>
<dbReference type="AlphaFoldDB" id="A0A834HZP2"/>
<name>A0A834HZP2_RHYFE</name>
<comment type="caution">
    <text evidence="3">The sequence shown here is derived from an EMBL/GenBank/DDBJ whole genome shotgun (WGS) entry which is preliminary data.</text>
</comment>
<dbReference type="OrthoDB" id="6424205at2759"/>
<proteinExistence type="predicted"/>
<evidence type="ECO:0000256" key="1">
    <source>
        <dbReference type="SAM" id="MobiDB-lite"/>
    </source>
</evidence>